<reference evidence="2 3" key="1">
    <citation type="journal article" date="2013" name="Genome Announc.">
        <title>Draft Genome Sequence of Cesiribacter andamanensis Strain AMV16T, Isolated from a Soil Sample from a Mud Volcano in the Andaman Islands, India.</title>
        <authorList>
            <person name="Shivaji S."/>
            <person name="Ara S."/>
            <person name="Begum Z."/>
            <person name="Srinivas T.N."/>
            <person name="Singh A."/>
            <person name="Kumar Pinnaka A."/>
        </authorList>
    </citation>
    <scope>NUCLEOTIDE SEQUENCE [LARGE SCALE GENOMIC DNA]</scope>
    <source>
        <strain evidence="2 3">AMV16</strain>
    </source>
</reference>
<evidence type="ECO:0000313" key="3">
    <source>
        <dbReference type="Proteomes" id="UP000011910"/>
    </source>
</evidence>
<dbReference type="eggNOG" id="ENOG5031D3D">
    <property type="taxonomic scope" value="Bacteria"/>
</dbReference>
<gene>
    <name evidence="2" type="ORF">ADICEAN_03687</name>
</gene>
<keyword evidence="3" id="KW-1185">Reference proteome</keyword>
<evidence type="ECO:0000313" key="2">
    <source>
        <dbReference type="EMBL" id="EMR01183.1"/>
    </source>
</evidence>
<dbReference type="EMBL" id="AODQ01000137">
    <property type="protein sequence ID" value="EMR01183.1"/>
    <property type="molecule type" value="Genomic_DNA"/>
</dbReference>
<dbReference type="Proteomes" id="UP000011910">
    <property type="component" value="Unassembled WGS sequence"/>
</dbReference>
<organism evidence="2 3">
    <name type="scientific">Cesiribacter andamanensis AMV16</name>
    <dbReference type="NCBI Taxonomy" id="1279009"/>
    <lineage>
        <taxon>Bacteria</taxon>
        <taxon>Pseudomonadati</taxon>
        <taxon>Bacteroidota</taxon>
        <taxon>Cytophagia</taxon>
        <taxon>Cytophagales</taxon>
        <taxon>Cesiribacteraceae</taxon>
        <taxon>Cesiribacter</taxon>
    </lineage>
</organism>
<evidence type="ECO:0000256" key="1">
    <source>
        <dbReference type="SAM" id="SignalP"/>
    </source>
</evidence>
<dbReference type="AlphaFoldDB" id="M7MXL2"/>
<dbReference type="STRING" id="1279009.ADICEAN_03687"/>
<feature type="signal peptide" evidence="1">
    <location>
        <begin position="1"/>
        <end position="22"/>
    </location>
</feature>
<evidence type="ECO:0008006" key="4">
    <source>
        <dbReference type="Google" id="ProtNLM"/>
    </source>
</evidence>
<feature type="chain" id="PRO_5004081695" description="DUF4920 domain-containing protein" evidence="1">
    <location>
        <begin position="23"/>
        <end position="170"/>
    </location>
</feature>
<dbReference type="PROSITE" id="PS51257">
    <property type="entry name" value="PROKAR_LIPOPROTEIN"/>
    <property type="match status" value="1"/>
</dbReference>
<protein>
    <recommendedName>
        <fullName evidence="4">DUF4920 domain-containing protein</fullName>
    </recommendedName>
</protein>
<name>M7MXL2_9BACT</name>
<dbReference type="PATRIC" id="fig|1279009.4.peg.3733"/>
<comment type="caution">
    <text evidence="2">The sequence shown here is derived from an EMBL/GenBank/DDBJ whole genome shotgun (WGS) entry which is preliminary data.</text>
</comment>
<dbReference type="Pfam" id="PF16267">
    <property type="entry name" value="DUF4920"/>
    <property type="match status" value="1"/>
</dbReference>
<dbReference type="InterPro" id="IPR032577">
    <property type="entry name" value="DUF4920"/>
</dbReference>
<proteinExistence type="predicted"/>
<keyword evidence="1" id="KW-0732">Signal</keyword>
<accession>M7MXL2</accession>
<dbReference type="OrthoDB" id="129527at2"/>
<dbReference type="RefSeq" id="WP_009197066.1">
    <property type="nucleotide sequence ID" value="NZ_AODQ01000137.1"/>
</dbReference>
<sequence length="170" mass="18204">MKNLLLATGLLALLGACQPAQQDSAAETNVPTLQGELATSYGAEIDTEGALSARQVPSLLQNIDSTYVTLSGTALSSCAKKGCWMKVAVTGDEDMRVTFKDYGFFVPKDLNGQEVVMEGTLKRKVSSVEELRHFAEDAGKSPEEIAAIQQADTIYSFEAVGVKIWPAPTE</sequence>